<feature type="domain" description="C3H1-type" evidence="7">
    <location>
        <begin position="508"/>
        <end position="536"/>
    </location>
</feature>
<feature type="compositionally biased region" description="Polar residues" evidence="6">
    <location>
        <begin position="821"/>
        <end position="843"/>
    </location>
</feature>
<dbReference type="InterPro" id="IPR032675">
    <property type="entry name" value="LRR_dom_sf"/>
</dbReference>
<feature type="zinc finger region" description="C3H1-type" evidence="5">
    <location>
        <begin position="466"/>
        <end position="494"/>
    </location>
</feature>
<dbReference type="SUPFAM" id="SSF52058">
    <property type="entry name" value="L domain-like"/>
    <property type="match status" value="1"/>
</dbReference>
<dbReference type="InterPro" id="IPR000571">
    <property type="entry name" value="Znf_CCCH"/>
</dbReference>
<dbReference type="GO" id="GO:0008270">
    <property type="term" value="F:zinc ion binding"/>
    <property type="evidence" value="ECO:0007669"/>
    <property type="project" value="UniProtKB-KW"/>
</dbReference>
<dbReference type="GO" id="GO:0003677">
    <property type="term" value="F:DNA binding"/>
    <property type="evidence" value="ECO:0007669"/>
    <property type="project" value="UniProtKB-KW"/>
</dbReference>
<keyword evidence="2 5" id="KW-0863">Zinc-finger</keyword>
<organism evidence="8 9">
    <name type="scientific">Acer negundo</name>
    <name type="common">Box elder</name>
    <dbReference type="NCBI Taxonomy" id="4023"/>
    <lineage>
        <taxon>Eukaryota</taxon>
        <taxon>Viridiplantae</taxon>
        <taxon>Streptophyta</taxon>
        <taxon>Embryophyta</taxon>
        <taxon>Tracheophyta</taxon>
        <taxon>Spermatophyta</taxon>
        <taxon>Magnoliopsida</taxon>
        <taxon>eudicotyledons</taxon>
        <taxon>Gunneridae</taxon>
        <taxon>Pentapetalae</taxon>
        <taxon>rosids</taxon>
        <taxon>malvids</taxon>
        <taxon>Sapindales</taxon>
        <taxon>Sapindaceae</taxon>
        <taxon>Hippocastanoideae</taxon>
        <taxon>Acereae</taxon>
        <taxon>Acer</taxon>
    </lineage>
</organism>
<dbReference type="Pfam" id="PF23247">
    <property type="entry name" value="LRR_RPS2"/>
    <property type="match status" value="1"/>
</dbReference>
<keyword evidence="3 5" id="KW-0862">Zinc</keyword>
<dbReference type="AlphaFoldDB" id="A0AAD5ISW3"/>
<feature type="zinc finger region" description="C3H1-type" evidence="5">
    <location>
        <begin position="553"/>
        <end position="581"/>
    </location>
</feature>
<keyword evidence="9" id="KW-1185">Reference proteome</keyword>
<dbReference type="Gene3D" id="2.30.30.1190">
    <property type="match status" value="1"/>
</dbReference>
<comment type="caution">
    <text evidence="8">The sequence shown here is derived from an EMBL/GenBank/DDBJ whole genome shotgun (WGS) entry which is preliminary data.</text>
</comment>
<dbReference type="EMBL" id="JAJSOW010000102">
    <property type="protein sequence ID" value="KAI9176780.1"/>
    <property type="molecule type" value="Genomic_DNA"/>
</dbReference>
<dbReference type="PANTHER" id="PTHR12506:SF50">
    <property type="entry name" value="ZINC FINGER CCCH DOMAIN-CONTAINING PROTEIN 26"/>
    <property type="match status" value="1"/>
</dbReference>
<dbReference type="SUPFAM" id="SSF90229">
    <property type="entry name" value="CCCH zinc finger"/>
    <property type="match status" value="5"/>
</dbReference>
<reference evidence="8" key="2">
    <citation type="submission" date="2023-02" db="EMBL/GenBank/DDBJ databases">
        <authorList>
            <person name="Swenson N.G."/>
            <person name="Wegrzyn J.L."/>
            <person name="Mcevoy S.L."/>
        </authorList>
    </citation>
    <scope>NUCLEOTIDE SEQUENCE</scope>
    <source>
        <strain evidence="8">91603</strain>
        <tissue evidence="8">Leaf</tissue>
    </source>
</reference>
<feature type="domain" description="C3H1-type" evidence="7">
    <location>
        <begin position="553"/>
        <end position="581"/>
    </location>
</feature>
<feature type="compositionally biased region" description="Low complexity" evidence="6">
    <location>
        <begin position="847"/>
        <end position="860"/>
    </location>
</feature>
<dbReference type="Pfam" id="PF00642">
    <property type="entry name" value="zf-CCCH"/>
    <property type="match status" value="5"/>
</dbReference>
<feature type="zinc finger region" description="C3H1-type" evidence="5">
    <location>
        <begin position="508"/>
        <end position="536"/>
    </location>
</feature>
<protein>
    <recommendedName>
        <fullName evidence="7">C3H1-type domain-containing protein</fullName>
    </recommendedName>
</protein>
<dbReference type="SMART" id="SM00356">
    <property type="entry name" value="ZnF_C3H1"/>
    <property type="match status" value="5"/>
</dbReference>
<dbReference type="InterPro" id="IPR057135">
    <property type="entry name" value="At4g27190-like_LRR"/>
</dbReference>
<keyword evidence="1 5" id="KW-0479">Metal-binding</keyword>
<reference evidence="8" key="1">
    <citation type="journal article" date="2022" name="Plant J.">
        <title>Strategies of tolerance reflected in two North American maple genomes.</title>
        <authorList>
            <person name="McEvoy S.L."/>
            <person name="Sezen U.U."/>
            <person name="Trouern-Trend A."/>
            <person name="McMahon S.M."/>
            <person name="Schaberg P.G."/>
            <person name="Yang J."/>
            <person name="Wegrzyn J.L."/>
            <person name="Swenson N.G."/>
        </authorList>
    </citation>
    <scope>NUCLEOTIDE SEQUENCE</scope>
    <source>
        <strain evidence="8">91603</strain>
    </source>
</reference>
<feature type="domain" description="C3H1-type" evidence="7">
    <location>
        <begin position="701"/>
        <end position="729"/>
    </location>
</feature>
<dbReference type="PANTHER" id="PTHR12506">
    <property type="entry name" value="PROTEIN PHOSPHATASE RELATED"/>
    <property type="match status" value="1"/>
</dbReference>
<evidence type="ECO:0000256" key="4">
    <source>
        <dbReference type="ARBA" id="ARBA00023125"/>
    </source>
</evidence>
<feature type="zinc finger region" description="C3H1-type" evidence="5">
    <location>
        <begin position="701"/>
        <end position="729"/>
    </location>
</feature>
<name>A0AAD5ISW3_ACENE</name>
<evidence type="ECO:0000256" key="6">
    <source>
        <dbReference type="SAM" id="MobiDB-lite"/>
    </source>
</evidence>
<keyword evidence="4" id="KW-0238">DNA-binding</keyword>
<proteinExistence type="predicted"/>
<feature type="domain" description="C3H1-type" evidence="7">
    <location>
        <begin position="746"/>
        <end position="774"/>
    </location>
</feature>
<evidence type="ECO:0000259" key="7">
    <source>
        <dbReference type="PROSITE" id="PS50103"/>
    </source>
</evidence>
<feature type="domain" description="C3H1-type" evidence="7">
    <location>
        <begin position="466"/>
        <end position="494"/>
    </location>
</feature>
<evidence type="ECO:0000313" key="9">
    <source>
        <dbReference type="Proteomes" id="UP001064489"/>
    </source>
</evidence>
<dbReference type="InterPro" id="IPR036855">
    <property type="entry name" value="Znf_CCCH_sf"/>
</dbReference>
<feature type="zinc finger region" description="C3H1-type" evidence="5">
    <location>
        <begin position="746"/>
        <end position="774"/>
    </location>
</feature>
<evidence type="ECO:0000256" key="5">
    <source>
        <dbReference type="PROSITE-ProRule" id="PRU00723"/>
    </source>
</evidence>
<evidence type="ECO:0000256" key="2">
    <source>
        <dbReference type="ARBA" id="ARBA00022771"/>
    </source>
</evidence>
<dbReference type="Gene3D" id="3.80.10.10">
    <property type="entry name" value="Ribonuclease Inhibitor"/>
    <property type="match status" value="2"/>
</dbReference>
<feature type="region of interest" description="Disordered" evidence="6">
    <location>
        <begin position="805"/>
        <end position="867"/>
    </location>
</feature>
<evidence type="ECO:0000256" key="3">
    <source>
        <dbReference type="ARBA" id="ARBA00022833"/>
    </source>
</evidence>
<dbReference type="PROSITE" id="PS50103">
    <property type="entry name" value="ZF_C3H1"/>
    <property type="match status" value="5"/>
</dbReference>
<gene>
    <name evidence="8" type="ORF">LWI28_007138</name>
</gene>
<dbReference type="Gene3D" id="4.10.1000.10">
    <property type="entry name" value="Zinc finger, CCCH-type"/>
    <property type="match status" value="2"/>
</dbReference>
<accession>A0AAD5ISW3</accession>
<dbReference type="Proteomes" id="UP001064489">
    <property type="component" value="Chromosome 5"/>
</dbReference>
<evidence type="ECO:0000256" key="1">
    <source>
        <dbReference type="ARBA" id="ARBA00022723"/>
    </source>
</evidence>
<dbReference type="GO" id="GO:0003729">
    <property type="term" value="F:mRNA binding"/>
    <property type="evidence" value="ECO:0007669"/>
    <property type="project" value="UniProtKB-ARBA"/>
</dbReference>
<dbReference type="InterPro" id="IPR050974">
    <property type="entry name" value="Plant_ZF_CCCH"/>
</dbReference>
<evidence type="ECO:0000313" key="8">
    <source>
        <dbReference type="EMBL" id="KAI9176780.1"/>
    </source>
</evidence>
<sequence length="867" mass="95914">MVSVPRLPEDCTIQIANCKEVVLSSIKDCSSLSSMVHLLSGISSRMFLAEGFAQGFSKVEKLDIVAYDEPTSFLKSGNYSLLEFKTSMKLYFKIGFRLSSSDEEMLQQQELPGRCQYLILEDCQDPVKLEQALQSLSFLRGISIKCSKEIKFFPETGLPSQLRFIDIDKCDALQSLPMAWMHSSNTNLEELSVRFCDSLTCIDRVQLPTNLKQLVIGYCSNLLSVLDEEEVSGSCNNTSCLEHLIIYSCPSLTSLWSKSNELPNSLRYLSIRKCSKLESIAECFHDNTKLEELYIVDCEKLETLPSGFNNLTSLRSLAIVKCPGIVSFPEGGFPTSITMWLFTRSYCPACRFVNSLYEDYRSQGFSEFYRSRDQDLFWPLDSILLKYSRSGEQNLSLLESVLENFKYFGIRIKKVCVPPMPDNRQVKSNAVSNQSSENIEEAIWRLKIHDNQEGGGVAQSSPYPDRPGEPDCLFYLRTGLCGYGNNCRFNHPAYAAQGAQYREELPERLGQPDCGYYLKTGTCKYGSTCKYHHPKDRNGAGPVSFNLIGLPMRQDEKSCPYYLRTGSCKFGVACKFHHPQPASLGTGLQVTGSAALGSMGSSVLPSSGLPYAGGLTTWSLPRAPYVSGPRLQGSQGYMPVIVSPSQPIVPGWSTYMGNMSPISSTSVLGSNLIYNSRSQAELGAGGQVNLLPASGLNLPERPDQPECRYYMNTGTCKYGYDCKFHHPKERIAPTPNTIGPLGLPSRPGQAVCSNYSMYGICKFGPTCRFDHPFAGAGYPNYSYSLPPLSILDSPLMNHQVIQTAHTSETSPAMSSKLPDWVQNSDSAKNPDTKNSGSTNSDDLPNTPDHSPSHSMQSSSEPSHDQSN</sequence>